<dbReference type="InterPro" id="IPR013785">
    <property type="entry name" value="Aldolase_TIM"/>
</dbReference>
<accession>A0ABV4USD7</accession>
<dbReference type="EMBL" id="JBHDLJ010000018">
    <property type="protein sequence ID" value="MFB0836151.1"/>
    <property type="molecule type" value="Genomic_DNA"/>
</dbReference>
<gene>
    <name evidence="2" type="ORF">ACETWP_16295</name>
</gene>
<dbReference type="Gene3D" id="3.20.20.70">
    <property type="entry name" value="Aldolase class I"/>
    <property type="match status" value="1"/>
</dbReference>
<proteinExistence type="predicted"/>
<dbReference type="SUPFAM" id="SSF51569">
    <property type="entry name" value="Aldolase"/>
    <property type="match status" value="1"/>
</dbReference>
<dbReference type="RefSeq" id="WP_373973326.1">
    <property type="nucleotide sequence ID" value="NZ_JBHDLJ010000018.1"/>
</dbReference>
<dbReference type="PANTHER" id="PTHR30304">
    <property type="entry name" value="D-TAGATOSE-1,6-BISPHOSPHATE ALDOLASE"/>
    <property type="match status" value="1"/>
</dbReference>
<sequence length="292" mass="29451">MDLLDITRDALARGAAVPAVACYDFTTALGVVAAAESAGSPVVLLVPPKTAGTTAGLRLVTALRGLADAASVPVVVQLDHARDEALILAAVDAGVHAVLADGSHLSPDDNASFVARMVLQLGPRGVVVEAELGALPGDEDNALGAGTGPPAAGSVPAGMTEPALVAEFMESSGADLLAVSIGNAHGNYTGVPHLDWEALDAIRGRAAGVPLVLHGASGIPAADLSRAGERGIGKVNFNTELRTATLDWLTRTLSVLRANGENMLELEAGWRATAEGTAAAFLATLSGAPRTR</sequence>
<dbReference type="Proteomes" id="UP001575652">
    <property type="component" value="Unassembled WGS sequence"/>
</dbReference>
<protein>
    <submittedName>
        <fullName evidence="2">Class II fructose-bisphosphate aldolase</fullName>
        <ecNumber evidence="2">4.1.2.13</ecNumber>
    </submittedName>
</protein>
<dbReference type="PIRSF" id="PIRSF001359">
    <property type="entry name" value="F_bP_aldolase_II"/>
    <property type="match status" value="1"/>
</dbReference>
<organism evidence="2 3">
    <name type="scientific">Arthrobacter halodurans</name>
    <dbReference type="NCBI Taxonomy" id="516699"/>
    <lineage>
        <taxon>Bacteria</taxon>
        <taxon>Bacillati</taxon>
        <taxon>Actinomycetota</taxon>
        <taxon>Actinomycetes</taxon>
        <taxon>Micrococcales</taxon>
        <taxon>Micrococcaceae</taxon>
        <taxon>Arthrobacter</taxon>
    </lineage>
</organism>
<evidence type="ECO:0000313" key="3">
    <source>
        <dbReference type="Proteomes" id="UP001575652"/>
    </source>
</evidence>
<dbReference type="InterPro" id="IPR000771">
    <property type="entry name" value="FBA_II"/>
</dbReference>
<evidence type="ECO:0000256" key="1">
    <source>
        <dbReference type="ARBA" id="ARBA00001947"/>
    </source>
</evidence>
<comment type="caution">
    <text evidence="2">The sequence shown here is derived from an EMBL/GenBank/DDBJ whole genome shotgun (WGS) entry which is preliminary data.</text>
</comment>
<evidence type="ECO:0000313" key="2">
    <source>
        <dbReference type="EMBL" id="MFB0836151.1"/>
    </source>
</evidence>
<dbReference type="PANTHER" id="PTHR30304:SF0">
    <property type="entry name" value="D-TAGATOSE-1,6-BISPHOSPHATE ALDOLASE SUBUNIT GATY-RELATED"/>
    <property type="match status" value="1"/>
</dbReference>
<dbReference type="GO" id="GO:0004332">
    <property type="term" value="F:fructose-bisphosphate aldolase activity"/>
    <property type="evidence" value="ECO:0007669"/>
    <property type="project" value="UniProtKB-EC"/>
</dbReference>
<keyword evidence="2" id="KW-0456">Lyase</keyword>
<dbReference type="InterPro" id="IPR050246">
    <property type="entry name" value="Class_II_FBP_aldolase"/>
</dbReference>
<reference evidence="2 3" key="1">
    <citation type="submission" date="2024-09" db="EMBL/GenBank/DDBJ databases">
        <authorList>
            <person name="Salinas-Garcia M.A."/>
            <person name="Prieme A."/>
        </authorList>
    </citation>
    <scope>NUCLEOTIDE SEQUENCE [LARGE SCALE GENOMIC DNA]</scope>
    <source>
        <strain evidence="2 3">DSM 21081</strain>
    </source>
</reference>
<dbReference type="EC" id="4.1.2.13" evidence="2"/>
<keyword evidence="3" id="KW-1185">Reference proteome</keyword>
<dbReference type="Pfam" id="PF01116">
    <property type="entry name" value="F_bP_aldolase"/>
    <property type="match status" value="1"/>
</dbReference>
<name>A0ABV4USD7_9MICC</name>
<comment type="cofactor">
    <cofactor evidence="1">
        <name>Zn(2+)</name>
        <dbReference type="ChEBI" id="CHEBI:29105"/>
    </cofactor>
</comment>